<sequence length="102" mass="11187">MTATEWRRWHQSSVAKRILQSCDKDSYPFVLHLTGLLHTLDSRFQTCSTFRVGGLESALSVGHINCQHHTASAAAIHLFRTHLLASQSVACLHASSASNTNG</sequence>
<protein>
    <submittedName>
        <fullName evidence="1">Uncharacterized protein</fullName>
    </submittedName>
</protein>
<organism evidence="1 2">
    <name type="scientific">Phytophthora nicotianae CJ01A1</name>
    <dbReference type="NCBI Taxonomy" id="1317063"/>
    <lineage>
        <taxon>Eukaryota</taxon>
        <taxon>Sar</taxon>
        <taxon>Stramenopiles</taxon>
        <taxon>Oomycota</taxon>
        <taxon>Peronosporomycetes</taxon>
        <taxon>Peronosporales</taxon>
        <taxon>Peronosporaceae</taxon>
        <taxon>Phytophthora</taxon>
    </lineage>
</organism>
<dbReference type="Proteomes" id="UP000018958">
    <property type="component" value="Unassembled WGS sequence"/>
</dbReference>
<comment type="caution">
    <text evidence="1">The sequence shown here is derived from an EMBL/GenBank/DDBJ whole genome shotgun (WGS) entry which is preliminary data.</text>
</comment>
<evidence type="ECO:0000313" key="2">
    <source>
        <dbReference type="Proteomes" id="UP000018958"/>
    </source>
</evidence>
<dbReference type="AlphaFoldDB" id="W2WN07"/>
<dbReference type="EMBL" id="ANIX01002500">
    <property type="protein sequence ID" value="ETP11707.1"/>
    <property type="molecule type" value="Genomic_DNA"/>
</dbReference>
<reference evidence="1 2" key="1">
    <citation type="submission" date="2013-11" db="EMBL/GenBank/DDBJ databases">
        <title>The Genome Sequence of Phytophthora parasitica CJ01A1.</title>
        <authorList>
            <consortium name="The Broad Institute Genomics Platform"/>
            <person name="Russ C."/>
            <person name="Tyler B."/>
            <person name="Panabieres F."/>
            <person name="Shan W."/>
            <person name="Tripathy S."/>
            <person name="Grunwald N."/>
            <person name="Machado M."/>
            <person name="Johnson C.S."/>
            <person name="Walker B."/>
            <person name="Young S.K."/>
            <person name="Zeng Q."/>
            <person name="Gargeya S."/>
            <person name="Fitzgerald M."/>
            <person name="Haas B."/>
            <person name="Abouelleil A."/>
            <person name="Allen A.W."/>
            <person name="Alvarado L."/>
            <person name="Arachchi H.M."/>
            <person name="Berlin A.M."/>
            <person name="Chapman S.B."/>
            <person name="Gainer-Dewar J."/>
            <person name="Goldberg J."/>
            <person name="Griggs A."/>
            <person name="Gujja S."/>
            <person name="Hansen M."/>
            <person name="Howarth C."/>
            <person name="Imamovic A."/>
            <person name="Ireland A."/>
            <person name="Larimer J."/>
            <person name="McCowan C."/>
            <person name="Murphy C."/>
            <person name="Pearson M."/>
            <person name="Poon T.W."/>
            <person name="Priest M."/>
            <person name="Roberts A."/>
            <person name="Saif S."/>
            <person name="Shea T."/>
            <person name="Sisk P."/>
            <person name="Sykes S."/>
            <person name="Wortman J."/>
            <person name="Nusbaum C."/>
            <person name="Birren B."/>
        </authorList>
    </citation>
    <scope>NUCLEOTIDE SEQUENCE [LARGE SCALE GENOMIC DNA]</scope>
    <source>
        <strain evidence="1 2">CJ01A1</strain>
    </source>
</reference>
<gene>
    <name evidence="1" type="ORF">F441_12806</name>
</gene>
<evidence type="ECO:0000313" key="1">
    <source>
        <dbReference type="EMBL" id="ETP11707.1"/>
    </source>
</evidence>
<name>W2WN07_PHYNI</name>
<accession>W2WN07</accession>
<proteinExistence type="predicted"/>